<evidence type="ECO:0000256" key="5">
    <source>
        <dbReference type="SAM" id="MobiDB-lite"/>
    </source>
</evidence>
<feature type="compositionally biased region" description="Basic and acidic residues" evidence="5">
    <location>
        <begin position="42"/>
        <end position="52"/>
    </location>
</feature>
<feature type="compositionally biased region" description="Basic and acidic residues" evidence="5">
    <location>
        <begin position="281"/>
        <end position="291"/>
    </location>
</feature>
<dbReference type="SUPFAM" id="SSF47762">
    <property type="entry name" value="PAH2 domain"/>
    <property type="match status" value="1"/>
</dbReference>
<name>A0ABD3MM02_9STRA</name>
<dbReference type="Gene3D" id="1.20.1160.11">
    <property type="entry name" value="Paired amphipathic helix"/>
    <property type="match status" value="1"/>
</dbReference>
<keyword evidence="2" id="KW-0678">Repressor</keyword>
<dbReference type="Proteomes" id="UP001530315">
    <property type="component" value="Unassembled WGS sequence"/>
</dbReference>
<dbReference type="GO" id="GO:0005634">
    <property type="term" value="C:nucleus"/>
    <property type="evidence" value="ECO:0007669"/>
    <property type="project" value="UniProtKB-SubCell"/>
</dbReference>
<keyword evidence="7" id="KW-1185">Reference proteome</keyword>
<feature type="region of interest" description="Disordered" evidence="5">
    <location>
        <begin position="191"/>
        <end position="293"/>
    </location>
</feature>
<feature type="compositionally biased region" description="Pro residues" evidence="5">
    <location>
        <begin position="58"/>
        <end position="67"/>
    </location>
</feature>
<keyword evidence="3 4" id="KW-0539">Nucleus</keyword>
<proteinExistence type="predicted"/>
<feature type="compositionally biased region" description="Low complexity" evidence="5">
    <location>
        <begin position="85"/>
        <end position="100"/>
    </location>
</feature>
<evidence type="ECO:0000313" key="6">
    <source>
        <dbReference type="EMBL" id="KAL3763871.1"/>
    </source>
</evidence>
<accession>A0ABD3MM02</accession>
<feature type="region of interest" description="Disordered" evidence="5">
    <location>
        <begin position="1"/>
        <end position="100"/>
    </location>
</feature>
<comment type="caution">
    <text evidence="6">The sequence shown here is derived from an EMBL/GenBank/DDBJ whole genome shotgun (WGS) entry which is preliminary data.</text>
</comment>
<dbReference type="InterPro" id="IPR003822">
    <property type="entry name" value="PAH"/>
</dbReference>
<evidence type="ECO:0000256" key="4">
    <source>
        <dbReference type="PROSITE-ProRule" id="PRU00810"/>
    </source>
</evidence>
<dbReference type="InterPro" id="IPR036600">
    <property type="entry name" value="PAH_sf"/>
</dbReference>
<feature type="compositionally biased region" description="Acidic residues" evidence="5">
    <location>
        <begin position="12"/>
        <end position="23"/>
    </location>
</feature>
<dbReference type="PROSITE" id="PS51477">
    <property type="entry name" value="PAH"/>
    <property type="match status" value="1"/>
</dbReference>
<evidence type="ECO:0000256" key="2">
    <source>
        <dbReference type="ARBA" id="ARBA00022491"/>
    </source>
</evidence>
<evidence type="ECO:0000313" key="7">
    <source>
        <dbReference type="Proteomes" id="UP001530315"/>
    </source>
</evidence>
<dbReference type="InterPro" id="IPR039774">
    <property type="entry name" value="Sin3-like"/>
</dbReference>
<dbReference type="PANTHER" id="PTHR12346">
    <property type="entry name" value="SIN3B-RELATED"/>
    <property type="match status" value="1"/>
</dbReference>
<evidence type="ECO:0008006" key="8">
    <source>
        <dbReference type="Google" id="ProtNLM"/>
    </source>
</evidence>
<evidence type="ECO:0000256" key="3">
    <source>
        <dbReference type="ARBA" id="ARBA00023242"/>
    </source>
</evidence>
<feature type="compositionally biased region" description="Gly residues" evidence="5">
    <location>
        <begin position="224"/>
        <end position="236"/>
    </location>
</feature>
<dbReference type="PANTHER" id="PTHR12346:SF0">
    <property type="entry name" value="SIN3A, ISOFORM G"/>
    <property type="match status" value="1"/>
</dbReference>
<gene>
    <name evidence="6" type="ORF">ACHAW5_000417</name>
</gene>
<reference evidence="6 7" key="1">
    <citation type="submission" date="2024-10" db="EMBL/GenBank/DDBJ databases">
        <title>Updated reference genomes for cyclostephanoid diatoms.</title>
        <authorList>
            <person name="Roberts W.R."/>
            <person name="Alverson A.J."/>
        </authorList>
    </citation>
    <scope>NUCLEOTIDE SEQUENCE [LARGE SCALE GENOMIC DNA]</scope>
    <source>
        <strain evidence="6 7">AJA276-08</strain>
    </source>
</reference>
<comment type="subcellular location">
    <subcellularLocation>
        <location evidence="1 4">Nucleus</location>
    </subcellularLocation>
</comment>
<evidence type="ECO:0000256" key="1">
    <source>
        <dbReference type="ARBA" id="ARBA00004123"/>
    </source>
</evidence>
<sequence>MKTAAATVVDLTDTDDDLSDSDDDRSKPAFKRLRCIITDSDDDRKPAAKGGRDDDDWTPPPPPPPPQQGTIRPAAGGPPPPVLPAPSGGAPATSAPPAGAGQRIEFDRAMNYVYRKFLEILHTYQKEQRGIKEVLDEVSLLFADHADLLKEFTYFLPDAVQGQAKAQLDVAAKKAEDRAWAREQAAAAAAASGARTAKQPGSAASGGATTRPAPWGEGSTSSSGSGGGGGGGGGGHPQPSLPPPPPSAPVGGMGRVVHPSPRGEPTVPSHIAKVPFGATKGRSEDQEREISRGAVHGMVSFGAVRPPRRKPFSSEFLKTVDAHIPVSVAIKYNNAPAIIGSDASLSPSKTIGYNNDAQSRKRKLSSTASFKSKMLAEYVEQIDYFSEGDDSVLFLHDS</sequence>
<dbReference type="AlphaFoldDB" id="A0ABD3MM02"/>
<dbReference type="EMBL" id="JALLAZ020001789">
    <property type="protein sequence ID" value="KAL3763871.1"/>
    <property type="molecule type" value="Genomic_DNA"/>
</dbReference>
<protein>
    <recommendedName>
        <fullName evidence="8">Paired amphipathic helix protein Sin3a</fullName>
    </recommendedName>
</protein>
<dbReference type="Pfam" id="PF02671">
    <property type="entry name" value="PAH"/>
    <property type="match status" value="1"/>
</dbReference>
<organism evidence="6 7">
    <name type="scientific">Stephanodiscus triporus</name>
    <dbReference type="NCBI Taxonomy" id="2934178"/>
    <lineage>
        <taxon>Eukaryota</taxon>
        <taxon>Sar</taxon>
        <taxon>Stramenopiles</taxon>
        <taxon>Ochrophyta</taxon>
        <taxon>Bacillariophyta</taxon>
        <taxon>Coscinodiscophyceae</taxon>
        <taxon>Thalassiosirophycidae</taxon>
        <taxon>Stephanodiscales</taxon>
        <taxon>Stephanodiscaceae</taxon>
        <taxon>Stephanodiscus</taxon>
    </lineage>
</organism>
<feature type="compositionally biased region" description="Pro residues" evidence="5">
    <location>
        <begin position="239"/>
        <end position="248"/>
    </location>
</feature>
<feature type="compositionally biased region" description="Low complexity" evidence="5">
    <location>
        <begin position="214"/>
        <end position="223"/>
    </location>
</feature>